<dbReference type="PANTHER" id="PTHR47967:SF125">
    <property type="entry name" value="PEPTIDASE A1 DOMAIN-CONTAINING PROTEIN"/>
    <property type="match status" value="1"/>
</dbReference>
<gene>
    <name evidence="4" type="ORF">MIMGU_mgv1a022900mg</name>
</gene>
<reference evidence="4 5" key="1">
    <citation type="journal article" date="2013" name="Proc. Natl. Acad. Sci. U.S.A.">
        <title>Fine-scale variation in meiotic recombination in Mimulus inferred from population shotgun sequencing.</title>
        <authorList>
            <person name="Hellsten U."/>
            <person name="Wright K.M."/>
            <person name="Jenkins J."/>
            <person name="Shu S."/>
            <person name="Yuan Y."/>
            <person name="Wessler S.R."/>
            <person name="Schmutz J."/>
            <person name="Willis J.H."/>
            <person name="Rokhsar D.S."/>
        </authorList>
    </citation>
    <scope>NUCLEOTIDE SEQUENCE [LARGE SCALE GENOMIC DNA]</scope>
    <source>
        <strain evidence="5">cv. DUN x IM62</strain>
    </source>
</reference>
<dbReference type="Pfam" id="PF14541">
    <property type="entry name" value="TAXi_C"/>
    <property type="match status" value="1"/>
</dbReference>
<evidence type="ECO:0000256" key="2">
    <source>
        <dbReference type="ARBA" id="ARBA00022801"/>
    </source>
</evidence>
<dbReference type="InterPro" id="IPR032799">
    <property type="entry name" value="TAXi_C"/>
</dbReference>
<keyword evidence="1" id="KW-0645">Protease</keyword>
<dbReference type="InterPro" id="IPR051708">
    <property type="entry name" value="Plant_Aspart_Prot_A1"/>
</dbReference>
<evidence type="ECO:0000256" key="1">
    <source>
        <dbReference type="ARBA" id="ARBA00022670"/>
    </source>
</evidence>
<evidence type="ECO:0000313" key="5">
    <source>
        <dbReference type="Proteomes" id="UP000030748"/>
    </source>
</evidence>
<dbReference type="EMBL" id="KI632201">
    <property type="protein sequence ID" value="EYU22397.1"/>
    <property type="molecule type" value="Genomic_DNA"/>
</dbReference>
<dbReference type="GO" id="GO:0008233">
    <property type="term" value="F:peptidase activity"/>
    <property type="evidence" value="ECO:0007669"/>
    <property type="project" value="UniProtKB-KW"/>
</dbReference>
<keyword evidence="2" id="KW-0378">Hydrolase</keyword>
<dbReference type="SUPFAM" id="SSF50630">
    <property type="entry name" value="Acid proteases"/>
    <property type="match status" value="1"/>
</dbReference>
<organism evidence="4 5">
    <name type="scientific">Erythranthe guttata</name>
    <name type="common">Yellow monkey flower</name>
    <name type="synonym">Mimulus guttatus</name>
    <dbReference type="NCBI Taxonomy" id="4155"/>
    <lineage>
        <taxon>Eukaryota</taxon>
        <taxon>Viridiplantae</taxon>
        <taxon>Streptophyta</taxon>
        <taxon>Embryophyta</taxon>
        <taxon>Tracheophyta</taxon>
        <taxon>Spermatophyta</taxon>
        <taxon>Magnoliopsida</taxon>
        <taxon>eudicotyledons</taxon>
        <taxon>Gunneridae</taxon>
        <taxon>Pentapetalae</taxon>
        <taxon>asterids</taxon>
        <taxon>lamiids</taxon>
        <taxon>Lamiales</taxon>
        <taxon>Phrymaceae</taxon>
        <taxon>Erythranthe</taxon>
    </lineage>
</organism>
<keyword evidence="5" id="KW-1185">Reference proteome</keyword>
<dbReference type="PANTHER" id="PTHR47967">
    <property type="entry name" value="OS07G0603500 PROTEIN-RELATED"/>
    <property type="match status" value="1"/>
</dbReference>
<proteinExistence type="predicted"/>
<sequence length="143" mass="16356">NGNLGGCTIDSGTPFSRIVGPAFDILKTELEKYFSRFRNLKKIKGNLDLDLCYERSKPEKYNNLPEVTFHLRGADFVMKAEAVFHVVGRSITRLREYFCLAMVPHSTDSTIGSHQQTNHRLIHDTKNKKLVFYPVGMCQESMK</sequence>
<dbReference type="STRING" id="4155.A0A022Q1G5"/>
<accession>A0A022Q1G5</accession>
<feature type="non-terminal residue" evidence="4">
    <location>
        <position position="1"/>
    </location>
</feature>
<evidence type="ECO:0000313" key="4">
    <source>
        <dbReference type="EMBL" id="EYU22397.1"/>
    </source>
</evidence>
<evidence type="ECO:0000259" key="3">
    <source>
        <dbReference type="Pfam" id="PF14541"/>
    </source>
</evidence>
<protein>
    <recommendedName>
        <fullName evidence="3">Xylanase inhibitor C-terminal domain-containing protein</fullName>
    </recommendedName>
</protein>
<dbReference type="Gene3D" id="2.40.70.10">
    <property type="entry name" value="Acid Proteases"/>
    <property type="match status" value="1"/>
</dbReference>
<dbReference type="GO" id="GO:0006508">
    <property type="term" value="P:proteolysis"/>
    <property type="evidence" value="ECO:0007669"/>
    <property type="project" value="UniProtKB-KW"/>
</dbReference>
<dbReference type="AlphaFoldDB" id="A0A022Q1G5"/>
<feature type="domain" description="Xylanase inhibitor C-terminal" evidence="3">
    <location>
        <begin position="5"/>
        <end position="132"/>
    </location>
</feature>
<dbReference type="Proteomes" id="UP000030748">
    <property type="component" value="Unassembled WGS sequence"/>
</dbReference>
<dbReference type="InterPro" id="IPR021109">
    <property type="entry name" value="Peptidase_aspartic_dom_sf"/>
</dbReference>
<name>A0A022Q1G5_ERYGU</name>